<dbReference type="InterPro" id="IPR011992">
    <property type="entry name" value="EF-hand-dom_pair"/>
</dbReference>
<proteinExistence type="predicted"/>
<dbReference type="PROSITE" id="PS00018">
    <property type="entry name" value="EF_HAND_1"/>
    <property type="match status" value="1"/>
</dbReference>
<comment type="caution">
    <text evidence="4">The sequence shown here is derived from an EMBL/GenBank/DDBJ whole genome shotgun (WGS) entry which is preliminary data.</text>
</comment>
<dbReference type="Proteomes" id="UP001230188">
    <property type="component" value="Unassembled WGS sequence"/>
</dbReference>
<dbReference type="SMART" id="SM00054">
    <property type="entry name" value="EFh"/>
    <property type="match status" value="2"/>
</dbReference>
<reference evidence="4" key="1">
    <citation type="submission" date="2023-01" db="EMBL/GenBank/DDBJ databases">
        <title>Metagenome sequencing of chrysophaentin producing Chrysophaeum taylorii.</title>
        <authorList>
            <person name="Davison J."/>
            <person name="Bewley C."/>
        </authorList>
    </citation>
    <scope>NUCLEOTIDE SEQUENCE</scope>
    <source>
        <strain evidence="4">NIES-1699</strain>
    </source>
</reference>
<dbReference type="CDD" id="cd00051">
    <property type="entry name" value="EFh"/>
    <property type="match status" value="1"/>
</dbReference>
<name>A0AAD7UNN4_9STRA</name>
<organism evidence="4 5">
    <name type="scientific">Chrysophaeum taylorii</name>
    <dbReference type="NCBI Taxonomy" id="2483200"/>
    <lineage>
        <taxon>Eukaryota</taxon>
        <taxon>Sar</taxon>
        <taxon>Stramenopiles</taxon>
        <taxon>Ochrophyta</taxon>
        <taxon>Pelagophyceae</taxon>
        <taxon>Pelagomonadales</taxon>
        <taxon>Pelagomonadaceae</taxon>
        <taxon>Chrysophaeum</taxon>
    </lineage>
</organism>
<feature type="region of interest" description="Disordered" evidence="2">
    <location>
        <begin position="130"/>
        <end position="154"/>
    </location>
</feature>
<keyword evidence="1" id="KW-0106">Calcium</keyword>
<evidence type="ECO:0000256" key="2">
    <source>
        <dbReference type="SAM" id="MobiDB-lite"/>
    </source>
</evidence>
<protein>
    <recommendedName>
        <fullName evidence="3">EF-hand domain-containing protein</fullName>
    </recommendedName>
</protein>
<evidence type="ECO:0000313" key="4">
    <source>
        <dbReference type="EMBL" id="KAJ8613260.1"/>
    </source>
</evidence>
<accession>A0AAD7UNN4</accession>
<dbReference type="AlphaFoldDB" id="A0AAD7UNN4"/>
<dbReference type="SUPFAM" id="SSF47473">
    <property type="entry name" value="EF-hand"/>
    <property type="match status" value="1"/>
</dbReference>
<dbReference type="EMBL" id="JAQMWT010000034">
    <property type="protein sequence ID" value="KAJ8613260.1"/>
    <property type="molecule type" value="Genomic_DNA"/>
</dbReference>
<feature type="domain" description="EF-hand" evidence="3">
    <location>
        <begin position="39"/>
        <end position="74"/>
    </location>
</feature>
<gene>
    <name evidence="4" type="ORF">CTAYLR_004544</name>
</gene>
<dbReference type="InterPro" id="IPR018247">
    <property type="entry name" value="EF_Hand_1_Ca_BS"/>
</dbReference>
<evidence type="ECO:0000259" key="3">
    <source>
        <dbReference type="PROSITE" id="PS50222"/>
    </source>
</evidence>
<feature type="compositionally biased region" description="Polar residues" evidence="2">
    <location>
        <begin position="1"/>
        <end position="10"/>
    </location>
</feature>
<keyword evidence="5" id="KW-1185">Reference proteome</keyword>
<dbReference type="Gene3D" id="1.10.238.10">
    <property type="entry name" value="EF-hand"/>
    <property type="match status" value="1"/>
</dbReference>
<feature type="region of interest" description="Disordered" evidence="2">
    <location>
        <begin position="1"/>
        <end position="37"/>
    </location>
</feature>
<dbReference type="Pfam" id="PF13499">
    <property type="entry name" value="EF-hand_7"/>
    <property type="match status" value="1"/>
</dbReference>
<dbReference type="GO" id="GO:0005509">
    <property type="term" value="F:calcium ion binding"/>
    <property type="evidence" value="ECO:0007669"/>
    <property type="project" value="InterPro"/>
</dbReference>
<dbReference type="InterPro" id="IPR002048">
    <property type="entry name" value="EF_hand_dom"/>
</dbReference>
<feature type="domain" description="EF-hand" evidence="3">
    <location>
        <begin position="87"/>
        <end position="114"/>
    </location>
</feature>
<dbReference type="PROSITE" id="PS50222">
    <property type="entry name" value="EF_HAND_2"/>
    <property type="match status" value="2"/>
</dbReference>
<evidence type="ECO:0000256" key="1">
    <source>
        <dbReference type="ARBA" id="ARBA00022837"/>
    </source>
</evidence>
<evidence type="ECO:0000313" key="5">
    <source>
        <dbReference type="Proteomes" id="UP001230188"/>
    </source>
</evidence>
<sequence>MAPRTNGQTRASDETRTFVDQISKSPSPKFKGHNWTPADIRARPEDAFSLFDTNQTGSVSVSELLFTTRKTNDEIRKRGSLFEEMVLFSTLDIDGDAVISKDEFCTIVRDEDQISVDALAAIARVASHHELSRREEKKKNGAPRNNDEQLNLRENNHARQQLQPKAYRDAIDEGDVVVKLDAAKPDVVATYYEGRDVEDGGAASDMVANPVQWDSSEGVYAGDECPKPKFKYVTPPPSPPPPKAPSLPFCAIFCCRSDATTTELLSQGICQWDCDSGYDE</sequence>